<evidence type="ECO:0000313" key="8">
    <source>
        <dbReference type="EMBL" id="KAI7741884.1"/>
    </source>
</evidence>
<feature type="transmembrane region" description="Helical" evidence="7">
    <location>
        <begin position="556"/>
        <end position="580"/>
    </location>
</feature>
<dbReference type="GO" id="GO:0016020">
    <property type="term" value="C:membrane"/>
    <property type="evidence" value="ECO:0007669"/>
    <property type="project" value="UniProtKB-SubCell"/>
</dbReference>
<dbReference type="GO" id="GO:0035673">
    <property type="term" value="F:oligopeptide transmembrane transporter activity"/>
    <property type="evidence" value="ECO:0007669"/>
    <property type="project" value="InterPro"/>
</dbReference>
<organism evidence="8 9">
    <name type="scientific">Ambrosia artemisiifolia</name>
    <name type="common">Common ragweed</name>
    <dbReference type="NCBI Taxonomy" id="4212"/>
    <lineage>
        <taxon>Eukaryota</taxon>
        <taxon>Viridiplantae</taxon>
        <taxon>Streptophyta</taxon>
        <taxon>Embryophyta</taxon>
        <taxon>Tracheophyta</taxon>
        <taxon>Spermatophyta</taxon>
        <taxon>Magnoliopsida</taxon>
        <taxon>eudicotyledons</taxon>
        <taxon>Gunneridae</taxon>
        <taxon>Pentapetalae</taxon>
        <taxon>asterids</taxon>
        <taxon>campanulids</taxon>
        <taxon>Asterales</taxon>
        <taxon>Asteraceae</taxon>
        <taxon>Asteroideae</taxon>
        <taxon>Heliantheae alliance</taxon>
        <taxon>Heliantheae</taxon>
        <taxon>Ambrosia</taxon>
    </lineage>
</organism>
<dbReference type="Proteomes" id="UP001206925">
    <property type="component" value="Unassembled WGS sequence"/>
</dbReference>
<keyword evidence="4 7" id="KW-0812">Transmembrane</keyword>
<feature type="transmembrane region" description="Helical" evidence="7">
    <location>
        <begin position="481"/>
        <end position="501"/>
    </location>
</feature>
<dbReference type="PANTHER" id="PTHR31645">
    <property type="entry name" value="OLIGOPEPTIDE TRANSPORTER YGL114W-RELATED"/>
    <property type="match status" value="1"/>
</dbReference>
<reference evidence="8" key="1">
    <citation type="submission" date="2022-06" db="EMBL/GenBank/DDBJ databases">
        <title>Uncovering the hologenomic basis of an extraordinary plant invasion.</title>
        <authorList>
            <person name="Bieker V.C."/>
            <person name="Martin M.D."/>
            <person name="Gilbert T."/>
            <person name="Hodgins K."/>
            <person name="Battlay P."/>
            <person name="Petersen B."/>
            <person name="Wilson J."/>
        </authorList>
    </citation>
    <scope>NUCLEOTIDE SEQUENCE</scope>
    <source>
        <strain evidence="8">AA19_3_7</strain>
        <tissue evidence="8">Leaf</tissue>
    </source>
</reference>
<dbReference type="InterPro" id="IPR045035">
    <property type="entry name" value="YSL-like"/>
</dbReference>
<protein>
    <recommendedName>
        <fullName evidence="10">Metal-nicotianamine transporter YSL7</fullName>
    </recommendedName>
</protein>
<accession>A0AAD5CHZ2</accession>
<keyword evidence="6 7" id="KW-0472">Membrane</keyword>
<dbReference type="Pfam" id="PF03169">
    <property type="entry name" value="OPT"/>
    <property type="match status" value="2"/>
</dbReference>
<keyword evidence="5 7" id="KW-1133">Transmembrane helix</keyword>
<name>A0AAD5CHZ2_AMBAR</name>
<feature type="transmembrane region" description="Helical" evidence="7">
    <location>
        <begin position="46"/>
        <end position="66"/>
    </location>
</feature>
<comment type="subcellular location">
    <subcellularLocation>
        <location evidence="1">Membrane</location>
        <topology evidence="1">Multi-pass membrane protein</topology>
    </subcellularLocation>
</comment>
<dbReference type="AlphaFoldDB" id="A0AAD5CHZ2"/>
<feature type="transmembrane region" description="Helical" evidence="7">
    <location>
        <begin position="251"/>
        <end position="268"/>
    </location>
</feature>
<feature type="transmembrane region" description="Helical" evidence="7">
    <location>
        <begin position="420"/>
        <end position="442"/>
    </location>
</feature>
<sequence length="598" mass="65462">SEEALMEREFATTNVPSWRNQITVRAIVASVVLSIVFNFIVCKLNLTTGIIPSLNVAAGLLGFAMLKSWTALLDKCGVLKQPFTRQENTVIQTCVVASSGIAFSMKSTKNGTATAYLINSFHTPKGAKLAKKQVSVLFKSFSFSFVWAFFQWFFAGGDDCGFASFPTFGLKAYAHKFYFDFSSTYVGVGMICPYMVNISLLVGAVMSWGIMWPIIQSKKGIWYAAHLSSGSLHGIQGYRVFLAVATMLGDGLFQVVYMAIVMAYSYILSKSKKKESSSNDENSSLSFDEQRRNEFFNKDQISNLTALGGYVVLMIISIIIVPLFIFPQLKWYHMLVAYLIAPVLAFCNAYGCGLTDWSLASNYGKLAILIFSSWAGLQHGGIIAGLAACGVMMNIVSTASDLMQDFKTGYLTLSSPRSMFLSQVLGTAMGCIMSPLVFWFFYRAYSVGDPNGSYPAPYGALYRGIALLGVEGFGSLPHNCLNLSIAFFIGAILINVVAMILKKYETKYRVYRFIPSPMCMAIPFYLGAYFAIDMCVGSLILYIWEKKNKKAAKELAPAVASGMICGDSLWGVPAAILAMAGVKAPICMKFVSAASLNR</sequence>
<feature type="transmembrane region" description="Helical" evidence="7">
    <location>
        <begin position="381"/>
        <end position="399"/>
    </location>
</feature>
<evidence type="ECO:0000313" key="9">
    <source>
        <dbReference type="Proteomes" id="UP001206925"/>
    </source>
</evidence>
<evidence type="ECO:0000256" key="7">
    <source>
        <dbReference type="SAM" id="Phobius"/>
    </source>
</evidence>
<proteinExistence type="inferred from homology"/>
<dbReference type="EMBL" id="JAMZMK010008113">
    <property type="protein sequence ID" value="KAI7741884.1"/>
    <property type="molecule type" value="Genomic_DNA"/>
</dbReference>
<feature type="transmembrane region" description="Helical" evidence="7">
    <location>
        <begin position="22"/>
        <end position="40"/>
    </location>
</feature>
<feature type="transmembrane region" description="Helical" evidence="7">
    <location>
        <begin position="136"/>
        <end position="155"/>
    </location>
</feature>
<evidence type="ECO:0000256" key="6">
    <source>
        <dbReference type="ARBA" id="ARBA00023136"/>
    </source>
</evidence>
<feature type="transmembrane region" description="Helical" evidence="7">
    <location>
        <begin position="522"/>
        <end position="544"/>
    </location>
</feature>
<evidence type="ECO:0000256" key="4">
    <source>
        <dbReference type="ARBA" id="ARBA00022692"/>
    </source>
</evidence>
<dbReference type="PANTHER" id="PTHR31645:SF20">
    <property type="entry name" value="METAL-NICOTIANAMINE TRANSPORTER YSL7"/>
    <property type="match status" value="1"/>
</dbReference>
<feature type="transmembrane region" description="Helical" evidence="7">
    <location>
        <begin position="331"/>
        <end position="350"/>
    </location>
</feature>
<feature type="transmembrane region" description="Helical" evidence="7">
    <location>
        <begin position="301"/>
        <end position="325"/>
    </location>
</feature>
<evidence type="ECO:0000256" key="5">
    <source>
        <dbReference type="ARBA" id="ARBA00022989"/>
    </source>
</evidence>
<evidence type="ECO:0008006" key="10">
    <source>
        <dbReference type="Google" id="ProtNLM"/>
    </source>
</evidence>
<dbReference type="InterPro" id="IPR004813">
    <property type="entry name" value="OPT"/>
</dbReference>
<evidence type="ECO:0000256" key="2">
    <source>
        <dbReference type="ARBA" id="ARBA00010276"/>
    </source>
</evidence>
<evidence type="ECO:0000256" key="3">
    <source>
        <dbReference type="ARBA" id="ARBA00022448"/>
    </source>
</evidence>
<keyword evidence="3" id="KW-0813">Transport</keyword>
<feature type="non-terminal residue" evidence="8">
    <location>
        <position position="598"/>
    </location>
</feature>
<gene>
    <name evidence="8" type="ORF">M8C21_022458</name>
</gene>
<dbReference type="NCBIfam" id="TIGR00728">
    <property type="entry name" value="OPT_sfam"/>
    <property type="match status" value="1"/>
</dbReference>
<comment type="similarity">
    <text evidence="2">Belongs to the YSL (TC 2.A.67.2) family.</text>
</comment>
<keyword evidence="9" id="KW-1185">Reference proteome</keyword>
<comment type="caution">
    <text evidence="8">The sequence shown here is derived from an EMBL/GenBank/DDBJ whole genome shotgun (WGS) entry which is preliminary data.</text>
</comment>
<feature type="transmembrane region" description="Helical" evidence="7">
    <location>
        <begin position="185"/>
        <end position="209"/>
    </location>
</feature>
<evidence type="ECO:0000256" key="1">
    <source>
        <dbReference type="ARBA" id="ARBA00004141"/>
    </source>
</evidence>